<proteinExistence type="predicted"/>
<dbReference type="AlphaFoldDB" id="A0A0H3B402"/>
<dbReference type="KEGG" id="ypy:YPK_2348"/>
<name>A0A0H3B402_YERPY</name>
<evidence type="ECO:0000313" key="1">
    <source>
        <dbReference type="EMBL" id="ACA68625.1"/>
    </source>
</evidence>
<dbReference type="EMBL" id="CP000950">
    <property type="protein sequence ID" value="ACA68625.1"/>
    <property type="molecule type" value="Genomic_DNA"/>
</dbReference>
<dbReference type="RefSeq" id="WP_012105203.1">
    <property type="nucleotide sequence ID" value="NZ_CP009792.1"/>
</dbReference>
<dbReference type="PATRIC" id="fig|502800.11.peg.3031"/>
<organism evidence="1">
    <name type="scientific">Yersinia pseudotuberculosis serotype O:3 (strain YPIII)</name>
    <dbReference type="NCBI Taxonomy" id="502800"/>
    <lineage>
        <taxon>Bacteria</taxon>
        <taxon>Pseudomonadati</taxon>
        <taxon>Pseudomonadota</taxon>
        <taxon>Gammaproteobacteria</taxon>
        <taxon>Enterobacterales</taxon>
        <taxon>Yersiniaceae</taxon>
        <taxon>Yersinia</taxon>
    </lineage>
</organism>
<gene>
    <name evidence="1" type="ordered locus">YPK_2348</name>
</gene>
<accession>A0A0H3B402</accession>
<protein>
    <submittedName>
        <fullName evidence="1">Phage major tail tube protein</fullName>
    </submittedName>
</protein>
<dbReference type="NCBIfam" id="TIGR01611">
    <property type="entry name" value="tail_tube"/>
    <property type="match status" value="1"/>
</dbReference>
<dbReference type="Pfam" id="PF04985">
    <property type="entry name" value="Phage_tube"/>
    <property type="match status" value="1"/>
</dbReference>
<sequence>MALPRKLKFLNVFNDGNSYQGVVESITLPKLNRKFEDFRGGGMNGSAKVDLGLADGALDVDWTLGGIESEIYKQWGVTKVDGVLLRFAGSYQRDDTGETHAVEIVLRGRHEEIDGGDSKQGDNSTTKISTKCTYYKLTWDGEVLIEIDIVNMVEMVNGVDMLEAHRRNIGL</sequence>
<dbReference type="InterPro" id="IPR006498">
    <property type="entry name" value="Tail_tube"/>
</dbReference>
<reference evidence="1" key="1">
    <citation type="submission" date="2008-02" db="EMBL/GenBank/DDBJ databases">
        <title>Complete sequence of Yersinia pseudotuberculosis YPIII.</title>
        <authorList>
            <consortium name="US DOE Joint Genome Institute"/>
            <person name="Challacombe J.F."/>
            <person name="Bruce D."/>
            <person name="Detter J.C."/>
            <person name="Green L."/>
            <person name="Land M."/>
            <person name="Munk C."/>
            <person name="Lindler L.E."/>
            <person name="Nikolich M.P."/>
            <person name="Brettin T."/>
        </authorList>
    </citation>
    <scope>NUCLEOTIDE SEQUENCE</scope>
    <source>
        <strain evidence="1">YPIII</strain>
    </source>
</reference>